<dbReference type="AlphaFoldDB" id="A0A1G9UZ02"/>
<keyword evidence="6" id="KW-0564">Palmitate</keyword>
<organism evidence="10 11">
    <name type="scientific">Dendrosporobacter quercicolus</name>
    <dbReference type="NCBI Taxonomy" id="146817"/>
    <lineage>
        <taxon>Bacteria</taxon>
        <taxon>Bacillati</taxon>
        <taxon>Bacillota</taxon>
        <taxon>Negativicutes</taxon>
        <taxon>Selenomonadales</taxon>
        <taxon>Sporomusaceae</taxon>
        <taxon>Dendrosporobacter</taxon>
    </lineage>
</organism>
<keyword evidence="5" id="KW-0472">Membrane</keyword>
<dbReference type="EMBL" id="FNHB01000006">
    <property type="protein sequence ID" value="SDM65049.1"/>
    <property type="molecule type" value="Genomic_DNA"/>
</dbReference>
<gene>
    <name evidence="10" type="ORF">SAMN04488502_106111</name>
</gene>
<dbReference type="Pfam" id="PF05504">
    <property type="entry name" value="Spore_GerAC"/>
    <property type="match status" value="1"/>
</dbReference>
<evidence type="ECO:0000256" key="4">
    <source>
        <dbReference type="ARBA" id="ARBA00022729"/>
    </source>
</evidence>
<evidence type="ECO:0000259" key="8">
    <source>
        <dbReference type="Pfam" id="PF05504"/>
    </source>
</evidence>
<dbReference type="GO" id="GO:0009847">
    <property type="term" value="P:spore germination"/>
    <property type="evidence" value="ECO:0007669"/>
    <property type="project" value="InterPro"/>
</dbReference>
<comment type="similarity">
    <text evidence="2">Belongs to the GerABKC lipoprotein family.</text>
</comment>
<dbReference type="Proteomes" id="UP000214880">
    <property type="component" value="Unassembled WGS sequence"/>
</dbReference>
<protein>
    <submittedName>
        <fullName evidence="10">Germination protein, Ger(X)C family</fullName>
    </submittedName>
</protein>
<keyword evidence="4" id="KW-0732">Signal</keyword>
<dbReference type="OrthoDB" id="9816067at2"/>
<evidence type="ECO:0000313" key="11">
    <source>
        <dbReference type="Proteomes" id="UP000214880"/>
    </source>
</evidence>
<accession>A0A1G9UZ02</accession>
<comment type="subcellular location">
    <subcellularLocation>
        <location evidence="1">Membrane</location>
        <topology evidence="1">Lipid-anchor</topology>
    </subcellularLocation>
</comment>
<keyword evidence="3" id="KW-0309">Germination</keyword>
<dbReference type="STRING" id="146817.SAMN04488502_106111"/>
<dbReference type="RefSeq" id="WP_092073658.1">
    <property type="nucleotide sequence ID" value="NZ_FNHB01000006.1"/>
</dbReference>
<name>A0A1G9UZ02_9FIRM</name>
<sequence>MIQQANVRISAVTAVLAVLLVGFSLLLSGCWDRRELQERNFVLAVGVDYAEPPADSAEQAERQTETFVQPKGRKVYLLSLQVLNLSASDNNAESGPGGAEKYFVIANSGQTLFEIVRDMAGQVSRTLWFEHIQTIVINEEVLKEDGLNPIVDFFSRDSEMRARIRVITTPGQARKVLEFKTPNGEPSGIFLNGLLRNHVKDAHLMGARTDMGFVLQFLANKMDFLLPRVVLSGDVLKVGGGIAIKQDKMVGITDEYTTKGIKLIRATEKSVLITVNCPDHPEMIFTFELFQHHTKLTPRIDGDKITFTLDIYMIGNIGELQRCPDPGHKASDPEFVKQLEVLFADEVKRNVLHSWQEMQKMEADVLAAGKTLKGYRPEVWEKVQDRWPEVFATIPLEPSVNVTIRGSGERI</sequence>
<evidence type="ECO:0000256" key="2">
    <source>
        <dbReference type="ARBA" id="ARBA00007886"/>
    </source>
</evidence>
<evidence type="ECO:0000256" key="1">
    <source>
        <dbReference type="ARBA" id="ARBA00004635"/>
    </source>
</evidence>
<dbReference type="PANTHER" id="PTHR35789">
    <property type="entry name" value="SPORE GERMINATION PROTEIN B3"/>
    <property type="match status" value="1"/>
</dbReference>
<dbReference type="InterPro" id="IPR046953">
    <property type="entry name" value="Spore_GerAC-like_C"/>
</dbReference>
<dbReference type="InterPro" id="IPR008844">
    <property type="entry name" value="Spore_GerAC-like"/>
</dbReference>
<keyword evidence="7" id="KW-0449">Lipoprotein</keyword>
<feature type="domain" description="Spore germination protein N-terminal" evidence="9">
    <location>
        <begin position="32"/>
        <end position="229"/>
    </location>
</feature>
<evidence type="ECO:0000256" key="3">
    <source>
        <dbReference type="ARBA" id="ARBA00022544"/>
    </source>
</evidence>
<evidence type="ECO:0000259" key="9">
    <source>
        <dbReference type="Pfam" id="PF25198"/>
    </source>
</evidence>
<dbReference type="GO" id="GO:0016020">
    <property type="term" value="C:membrane"/>
    <property type="evidence" value="ECO:0007669"/>
    <property type="project" value="UniProtKB-SubCell"/>
</dbReference>
<evidence type="ECO:0000256" key="6">
    <source>
        <dbReference type="ARBA" id="ARBA00023139"/>
    </source>
</evidence>
<keyword evidence="11" id="KW-1185">Reference proteome</keyword>
<dbReference type="InterPro" id="IPR057336">
    <property type="entry name" value="GerAC_N"/>
</dbReference>
<evidence type="ECO:0000256" key="5">
    <source>
        <dbReference type="ARBA" id="ARBA00023136"/>
    </source>
</evidence>
<feature type="domain" description="Spore germination GerAC-like C-terminal" evidence="8">
    <location>
        <begin position="241"/>
        <end position="408"/>
    </location>
</feature>
<dbReference type="PANTHER" id="PTHR35789:SF1">
    <property type="entry name" value="SPORE GERMINATION PROTEIN B3"/>
    <property type="match status" value="1"/>
</dbReference>
<evidence type="ECO:0000256" key="7">
    <source>
        <dbReference type="ARBA" id="ARBA00023288"/>
    </source>
</evidence>
<dbReference type="NCBIfam" id="TIGR02887">
    <property type="entry name" value="spore_ger_x_C"/>
    <property type="match status" value="1"/>
</dbReference>
<evidence type="ECO:0000313" key="10">
    <source>
        <dbReference type="EMBL" id="SDM65049.1"/>
    </source>
</evidence>
<proteinExistence type="inferred from homology"/>
<reference evidence="10 11" key="1">
    <citation type="submission" date="2016-10" db="EMBL/GenBank/DDBJ databases">
        <authorList>
            <person name="de Groot N.N."/>
        </authorList>
    </citation>
    <scope>NUCLEOTIDE SEQUENCE [LARGE SCALE GENOMIC DNA]</scope>
    <source>
        <strain evidence="10 11">DSM 1736</strain>
    </source>
</reference>
<dbReference type="InterPro" id="IPR038501">
    <property type="entry name" value="Spore_GerAC_C_sf"/>
</dbReference>
<dbReference type="Pfam" id="PF25198">
    <property type="entry name" value="Spore_GerAC_N"/>
    <property type="match status" value="1"/>
</dbReference>
<dbReference type="Gene3D" id="3.30.300.210">
    <property type="entry name" value="Nutrient germinant receptor protein C, domain 3"/>
    <property type="match status" value="1"/>
</dbReference>